<proteinExistence type="predicted"/>
<dbReference type="SUPFAM" id="SSF53597">
    <property type="entry name" value="Dihydrofolate reductase-like"/>
    <property type="match status" value="1"/>
</dbReference>
<evidence type="ECO:0000313" key="3">
    <source>
        <dbReference type="Proteomes" id="UP000292027"/>
    </source>
</evidence>
<organism evidence="2 3">
    <name type="scientific">Kribbella rubisoli</name>
    <dbReference type="NCBI Taxonomy" id="3075929"/>
    <lineage>
        <taxon>Bacteria</taxon>
        <taxon>Bacillati</taxon>
        <taxon>Actinomycetota</taxon>
        <taxon>Actinomycetes</taxon>
        <taxon>Propionibacteriales</taxon>
        <taxon>Kribbellaceae</taxon>
        <taxon>Kribbella</taxon>
    </lineage>
</organism>
<accession>A0A4Q7WT98</accession>
<feature type="domain" description="Bacterial bifunctional deaminase-reductase C-terminal" evidence="1">
    <location>
        <begin position="4"/>
        <end position="130"/>
    </location>
</feature>
<protein>
    <submittedName>
        <fullName evidence="2">Dihydrofolate reductase</fullName>
    </submittedName>
</protein>
<dbReference type="Gene3D" id="3.40.430.10">
    <property type="entry name" value="Dihydrofolate Reductase, subunit A"/>
    <property type="match status" value="1"/>
</dbReference>
<dbReference type="EMBL" id="SHKR01000013">
    <property type="protein sequence ID" value="RZU13627.1"/>
    <property type="molecule type" value="Genomic_DNA"/>
</dbReference>
<gene>
    <name evidence="2" type="ORF">EV645_4478</name>
</gene>
<dbReference type="GO" id="GO:0009231">
    <property type="term" value="P:riboflavin biosynthetic process"/>
    <property type="evidence" value="ECO:0007669"/>
    <property type="project" value="InterPro"/>
</dbReference>
<evidence type="ECO:0000259" key="1">
    <source>
        <dbReference type="Pfam" id="PF01872"/>
    </source>
</evidence>
<dbReference type="InterPro" id="IPR024072">
    <property type="entry name" value="DHFR-like_dom_sf"/>
</dbReference>
<evidence type="ECO:0000313" key="2">
    <source>
        <dbReference type="EMBL" id="RZU13627.1"/>
    </source>
</evidence>
<dbReference type="AlphaFoldDB" id="A0A4Q7WT98"/>
<comment type="caution">
    <text evidence="2">The sequence shown here is derived from an EMBL/GenBank/DDBJ whole genome shotgun (WGS) entry which is preliminary data.</text>
</comment>
<name>A0A4Q7WT98_9ACTN</name>
<dbReference type="Pfam" id="PF01872">
    <property type="entry name" value="RibD_C"/>
    <property type="match status" value="1"/>
</dbReference>
<dbReference type="Proteomes" id="UP000292027">
    <property type="component" value="Unassembled WGS sequence"/>
</dbReference>
<sequence>MRNIVARLCMSEDGIVERPEQWLTEPRQALGELVAGAGTVLLGRKTFERYAGTLAGLEHTRNLVIGSRPVVARPGTEMLQGDTRRVLAALKSVPGDDLHVIGSLSLVRSLLRWRLIDEVSLLIHPIAAGRGMLLDRRPLRLISMCARDGGVLEANYRVRYAATAVPSTALVSAGRWGGTRSRDRVASTARPAVRTHA</sequence>
<dbReference type="InterPro" id="IPR002734">
    <property type="entry name" value="RibDG_C"/>
</dbReference>
<keyword evidence="3" id="KW-1185">Reference proteome</keyword>
<reference evidence="2 3" key="1">
    <citation type="journal article" date="2015" name="Stand. Genomic Sci.">
        <title>Genomic Encyclopedia of Bacterial and Archaeal Type Strains, Phase III: the genomes of soil and plant-associated and newly described type strains.</title>
        <authorList>
            <person name="Whitman W.B."/>
            <person name="Woyke T."/>
            <person name="Klenk H.P."/>
            <person name="Zhou Y."/>
            <person name="Lilburn T.G."/>
            <person name="Beck B.J."/>
            <person name="De Vos P."/>
            <person name="Vandamme P."/>
            <person name="Eisen J.A."/>
            <person name="Garrity G."/>
            <person name="Hugenholtz P."/>
            <person name="Kyrpides N.C."/>
        </authorList>
    </citation>
    <scope>NUCLEOTIDE SEQUENCE [LARGE SCALE GENOMIC DNA]</scope>
    <source>
        <strain evidence="2 3">VKM Ac-2540</strain>
    </source>
</reference>
<dbReference type="GO" id="GO:0008703">
    <property type="term" value="F:5-amino-6-(5-phosphoribosylamino)uracil reductase activity"/>
    <property type="evidence" value="ECO:0007669"/>
    <property type="project" value="InterPro"/>
</dbReference>